<feature type="region of interest" description="Disordered" evidence="1">
    <location>
        <begin position="1"/>
        <end position="28"/>
    </location>
</feature>
<sequence length="63" mass="7271">MRNRSHGSPLVDESRISSVSKKKKHLHRPTDTIVISPEFSFDHMLQYLKLAVAFAVDLTSYRE</sequence>
<dbReference type="Proteomes" id="UP001221757">
    <property type="component" value="Unassembled WGS sequence"/>
</dbReference>
<proteinExistence type="predicted"/>
<keyword evidence="3" id="KW-1185">Reference proteome</keyword>
<evidence type="ECO:0000256" key="1">
    <source>
        <dbReference type="SAM" id="MobiDB-lite"/>
    </source>
</evidence>
<reference evidence="2" key="1">
    <citation type="submission" date="2023-03" db="EMBL/GenBank/DDBJ databases">
        <title>Massive genome expansion in bonnet fungi (Mycena s.s.) driven by repeated elements and novel gene families across ecological guilds.</title>
        <authorList>
            <consortium name="Lawrence Berkeley National Laboratory"/>
            <person name="Harder C.B."/>
            <person name="Miyauchi S."/>
            <person name="Viragh M."/>
            <person name="Kuo A."/>
            <person name="Thoen E."/>
            <person name="Andreopoulos B."/>
            <person name="Lu D."/>
            <person name="Skrede I."/>
            <person name="Drula E."/>
            <person name="Henrissat B."/>
            <person name="Morin E."/>
            <person name="Kohler A."/>
            <person name="Barry K."/>
            <person name="LaButti K."/>
            <person name="Morin E."/>
            <person name="Salamov A."/>
            <person name="Lipzen A."/>
            <person name="Mereny Z."/>
            <person name="Hegedus B."/>
            <person name="Baldrian P."/>
            <person name="Stursova M."/>
            <person name="Weitz H."/>
            <person name="Taylor A."/>
            <person name="Grigoriev I.V."/>
            <person name="Nagy L.G."/>
            <person name="Martin F."/>
            <person name="Kauserud H."/>
        </authorList>
    </citation>
    <scope>NUCLEOTIDE SEQUENCE</scope>
    <source>
        <strain evidence="2">CBHHK067</strain>
    </source>
</reference>
<name>A0AAD7GG81_MYCRO</name>
<evidence type="ECO:0000313" key="3">
    <source>
        <dbReference type="Proteomes" id="UP001221757"/>
    </source>
</evidence>
<accession>A0AAD7GG81</accession>
<organism evidence="2 3">
    <name type="scientific">Mycena rosella</name>
    <name type="common">Pink bonnet</name>
    <name type="synonym">Agaricus rosellus</name>
    <dbReference type="NCBI Taxonomy" id="1033263"/>
    <lineage>
        <taxon>Eukaryota</taxon>
        <taxon>Fungi</taxon>
        <taxon>Dikarya</taxon>
        <taxon>Basidiomycota</taxon>
        <taxon>Agaricomycotina</taxon>
        <taxon>Agaricomycetes</taxon>
        <taxon>Agaricomycetidae</taxon>
        <taxon>Agaricales</taxon>
        <taxon>Marasmiineae</taxon>
        <taxon>Mycenaceae</taxon>
        <taxon>Mycena</taxon>
    </lineage>
</organism>
<dbReference type="EMBL" id="JARKIE010000088">
    <property type="protein sequence ID" value="KAJ7687429.1"/>
    <property type="molecule type" value="Genomic_DNA"/>
</dbReference>
<comment type="caution">
    <text evidence="2">The sequence shown here is derived from an EMBL/GenBank/DDBJ whole genome shotgun (WGS) entry which is preliminary data.</text>
</comment>
<gene>
    <name evidence="2" type="ORF">B0H17DRAFT_1070189</name>
</gene>
<protein>
    <submittedName>
        <fullName evidence="2">Uncharacterized protein</fullName>
    </submittedName>
</protein>
<evidence type="ECO:0000313" key="2">
    <source>
        <dbReference type="EMBL" id="KAJ7687429.1"/>
    </source>
</evidence>
<dbReference type="AlphaFoldDB" id="A0AAD7GG81"/>